<dbReference type="RefSeq" id="WP_136862584.1">
    <property type="nucleotide sequence ID" value="NZ_SWCJ01000003.1"/>
</dbReference>
<evidence type="ECO:0000256" key="2">
    <source>
        <dbReference type="ARBA" id="ARBA00022448"/>
    </source>
</evidence>
<dbReference type="InterPro" id="IPR008254">
    <property type="entry name" value="Flavodoxin/NO_synth"/>
</dbReference>
<dbReference type="GO" id="GO:0010181">
    <property type="term" value="F:FMN binding"/>
    <property type="evidence" value="ECO:0007669"/>
    <property type="project" value="InterPro"/>
</dbReference>
<evidence type="ECO:0000256" key="1">
    <source>
        <dbReference type="ARBA" id="ARBA00007121"/>
    </source>
</evidence>
<keyword evidence="4" id="KW-0288">FMN</keyword>
<evidence type="ECO:0000259" key="9">
    <source>
        <dbReference type="PROSITE" id="PS50903"/>
    </source>
</evidence>
<feature type="domain" description="Rubredoxin-like" evidence="9">
    <location>
        <begin position="421"/>
        <end position="472"/>
    </location>
</feature>
<dbReference type="SUPFAM" id="SSF52218">
    <property type="entry name" value="Flavoproteins"/>
    <property type="match status" value="1"/>
</dbReference>
<dbReference type="InterPro" id="IPR016440">
    <property type="entry name" value="Rubredoxin-O_OxRdtase"/>
</dbReference>
<dbReference type="CDD" id="cd00730">
    <property type="entry name" value="rubredoxin"/>
    <property type="match status" value="1"/>
</dbReference>
<protein>
    <submittedName>
        <fullName evidence="10">Anaerobic nitric oxide reductase flavorubredoxin</fullName>
    </submittedName>
</protein>
<evidence type="ECO:0000256" key="3">
    <source>
        <dbReference type="ARBA" id="ARBA00022630"/>
    </source>
</evidence>
<dbReference type="GO" id="GO:0016491">
    <property type="term" value="F:oxidoreductase activity"/>
    <property type="evidence" value="ECO:0007669"/>
    <property type="project" value="InterPro"/>
</dbReference>
<gene>
    <name evidence="10" type="primary">norV</name>
    <name evidence="10" type="ORF">FCL42_06510</name>
</gene>
<dbReference type="Gene3D" id="2.20.28.10">
    <property type="match status" value="1"/>
</dbReference>
<dbReference type="AlphaFoldDB" id="A0A4U1BTA4"/>
<dbReference type="Pfam" id="PF00301">
    <property type="entry name" value="Rubredoxin"/>
    <property type="match status" value="1"/>
</dbReference>
<dbReference type="Pfam" id="PF19583">
    <property type="entry name" value="ODP"/>
    <property type="match status" value="1"/>
</dbReference>
<dbReference type="PROSITE" id="PS50903">
    <property type="entry name" value="RUBREDOXIN_LIKE"/>
    <property type="match status" value="1"/>
</dbReference>
<dbReference type="SUPFAM" id="SSF57802">
    <property type="entry name" value="Rubredoxin-like"/>
    <property type="match status" value="1"/>
</dbReference>
<dbReference type="InterPro" id="IPR036866">
    <property type="entry name" value="RibonucZ/Hydroxyglut_hydro"/>
</dbReference>
<keyword evidence="3" id="KW-0285">Flavoprotein</keyword>
<dbReference type="PIRSF" id="PIRSF005243">
    <property type="entry name" value="ROO"/>
    <property type="match status" value="1"/>
</dbReference>
<keyword evidence="2" id="KW-0813">Transport</keyword>
<keyword evidence="6" id="KW-0249">Electron transport</keyword>
<evidence type="ECO:0000313" key="10">
    <source>
        <dbReference type="EMBL" id="TKB56780.1"/>
    </source>
</evidence>
<sequence>MAIHVKNNVTWVGQRDWEVRDFHGTEYHMTKGTSYNSYLIQEEKTVLIDTVDHRFSMEFVRNLEQEIDLNKIDAIIINHGEEDHAGALAALLERIPGTPIYCTAAAIDSLTGHHHRPDWNFNVVKTGDSFDMGNGKQLIFIEAPMLHWPDSMMTYLTEDAVLFSNDAFGQHYCDERLFNDEVDQGELMEQCLRYYSNILTPFSPLVTAKIKEVLSFNVPVSMIATSHGIVWRDNPVQIIEKYLEWADNYQEDRITLVYDSMSNNTRMMADAIAQGIHDVDPGVAVKVFNVSRHDKNEILANVFRSKAVLMGSSTMNNVMMPKVAAMLEEMTGLRFKNKHAAAFGSYGWNGGAVDRIHKRLIECGFDTADSIKTKWRPDGSALKACREHGRQLARQWSYDEQIKAEPAQSTQCGSANGKDLGDSMLCTVCQWVYDPAQGEPNQQVAPGTPWADVPNAFLCPECGLGKEVFEIIASSKGEAA</sequence>
<dbReference type="SMART" id="SM00849">
    <property type="entry name" value="Lactamase_B"/>
    <property type="match status" value="1"/>
</dbReference>
<accession>A0A4U1BTA4</accession>
<evidence type="ECO:0000313" key="11">
    <source>
        <dbReference type="Proteomes" id="UP000305675"/>
    </source>
</evidence>
<dbReference type="GO" id="GO:0005506">
    <property type="term" value="F:iron ion binding"/>
    <property type="evidence" value="ECO:0007669"/>
    <property type="project" value="InterPro"/>
</dbReference>
<dbReference type="InterPro" id="IPR024935">
    <property type="entry name" value="Rubredoxin_dom"/>
</dbReference>
<dbReference type="InterPro" id="IPR001279">
    <property type="entry name" value="Metallo-B-lactamas"/>
</dbReference>
<dbReference type="EMBL" id="SWCJ01000003">
    <property type="protein sequence ID" value="TKB56780.1"/>
    <property type="molecule type" value="Genomic_DNA"/>
</dbReference>
<dbReference type="Gene3D" id="3.60.15.10">
    <property type="entry name" value="Ribonuclease Z/Hydroxyacylglutathione hydrolase-like"/>
    <property type="match status" value="1"/>
</dbReference>
<dbReference type="Gene3D" id="3.40.50.360">
    <property type="match status" value="1"/>
</dbReference>
<organism evidence="10 11">
    <name type="scientific">Ferrimonas aestuarii</name>
    <dbReference type="NCBI Taxonomy" id="2569539"/>
    <lineage>
        <taxon>Bacteria</taxon>
        <taxon>Pseudomonadati</taxon>
        <taxon>Pseudomonadota</taxon>
        <taxon>Gammaproteobacteria</taxon>
        <taxon>Alteromonadales</taxon>
        <taxon>Ferrimonadaceae</taxon>
        <taxon>Ferrimonas</taxon>
    </lineage>
</organism>
<dbReference type="Proteomes" id="UP000305675">
    <property type="component" value="Unassembled WGS sequence"/>
</dbReference>
<proteinExistence type="inferred from homology"/>
<dbReference type="PRINTS" id="PR00163">
    <property type="entry name" value="RUBREDOXIN"/>
</dbReference>
<keyword evidence="7" id="KW-0408">Iron</keyword>
<dbReference type="InterPro" id="IPR029039">
    <property type="entry name" value="Flavoprotein-like_sf"/>
</dbReference>
<keyword evidence="5" id="KW-0479">Metal-binding</keyword>
<dbReference type="PROSITE" id="PS50902">
    <property type="entry name" value="FLAVODOXIN_LIKE"/>
    <property type="match status" value="1"/>
</dbReference>
<comment type="similarity">
    <text evidence="1">In the N-terminal section; belongs to the zinc metallo-hydrolase group 3 family.</text>
</comment>
<reference evidence="10 11" key="1">
    <citation type="submission" date="2019-04" db="EMBL/GenBank/DDBJ databases">
        <authorList>
            <person name="Hwang J.C."/>
        </authorList>
    </citation>
    <scope>NUCLEOTIDE SEQUENCE [LARGE SCALE GENOMIC DNA]</scope>
    <source>
        <strain evidence="10 11">IMCC35002</strain>
    </source>
</reference>
<dbReference type="Pfam" id="PF00258">
    <property type="entry name" value="Flavodoxin_1"/>
    <property type="match status" value="1"/>
</dbReference>
<dbReference type="NCBIfam" id="NF003954">
    <property type="entry name" value="PRK05452.1"/>
    <property type="match status" value="1"/>
</dbReference>
<evidence type="ECO:0000256" key="7">
    <source>
        <dbReference type="ARBA" id="ARBA00023004"/>
    </source>
</evidence>
<dbReference type="InterPro" id="IPR045761">
    <property type="entry name" value="ODP_dom"/>
</dbReference>
<dbReference type="GO" id="GO:0009055">
    <property type="term" value="F:electron transfer activity"/>
    <property type="evidence" value="ECO:0007669"/>
    <property type="project" value="InterPro"/>
</dbReference>
<dbReference type="PANTHER" id="PTHR43717">
    <property type="entry name" value="ANAEROBIC NITRIC OXIDE REDUCTASE FLAVORUBREDOXIN"/>
    <property type="match status" value="1"/>
</dbReference>
<comment type="caution">
    <text evidence="10">The sequence shown here is derived from an EMBL/GenBank/DDBJ whole genome shotgun (WGS) entry which is preliminary data.</text>
</comment>
<dbReference type="InterPro" id="IPR024934">
    <property type="entry name" value="Rubredoxin-like_dom"/>
</dbReference>
<dbReference type="CDD" id="cd07709">
    <property type="entry name" value="flavodiiron_proteins_MBL-fold"/>
    <property type="match status" value="1"/>
</dbReference>
<evidence type="ECO:0000259" key="8">
    <source>
        <dbReference type="PROSITE" id="PS50902"/>
    </source>
</evidence>
<feature type="domain" description="Flavodoxin-like" evidence="8">
    <location>
        <begin position="254"/>
        <end position="393"/>
    </location>
</feature>
<keyword evidence="11" id="KW-1185">Reference proteome</keyword>
<dbReference type="OrthoDB" id="9800607at2"/>
<dbReference type="SUPFAM" id="SSF56281">
    <property type="entry name" value="Metallo-hydrolase/oxidoreductase"/>
    <property type="match status" value="1"/>
</dbReference>
<dbReference type="PANTHER" id="PTHR43717:SF1">
    <property type="entry name" value="ANAEROBIC NITRIC OXIDE REDUCTASE FLAVORUBREDOXIN"/>
    <property type="match status" value="1"/>
</dbReference>
<name>A0A4U1BTA4_9GAMM</name>
<evidence type="ECO:0000256" key="5">
    <source>
        <dbReference type="ARBA" id="ARBA00022723"/>
    </source>
</evidence>
<evidence type="ECO:0000256" key="6">
    <source>
        <dbReference type="ARBA" id="ARBA00022982"/>
    </source>
</evidence>
<evidence type="ECO:0000256" key="4">
    <source>
        <dbReference type="ARBA" id="ARBA00022643"/>
    </source>
</evidence>